<accession>A0A1V1P0D6</accession>
<reference evidence="2" key="1">
    <citation type="submission" date="2012-11" db="EMBL/GenBank/DDBJ databases">
        <authorList>
            <person name="Lucero-Rivera Y.E."/>
            <person name="Tovar-Ramirez D."/>
        </authorList>
    </citation>
    <scope>NUCLEOTIDE SEQUENCE [LARGE SCALE GENOMIC DNA]</scope>
    <source>
        <strain evidence="2">Araruama</strain>
    </source>
</reference>
<name>A0A1V1P0D6_9BACT</name>
<evidence type="ECO:0000313" key="2">
    <source>
        <dbReference type="Proteomes" id="UP000189670"/>
    </source>
</evidence>
<sequence>MVGAKVIIRNYKKNKKISIYKPQKRKEAHMKKYLKKDQKEKKYWPFRAFSYLGLFVVSLIVFAGISSAMSTDDTTLIGGFCHAAYHTKLLIPN</sequence>
<protein>
    <submittedName>
        <fullName evidence="1">Uncharacterized protein</fullName>
    </submittedName>
</protein>
<gene>
    <name evidence="1" type="ORF">OMM_10708</name>
</gene>
<proteinExistence type="predicted"/>
<comment type="caution">
    <text evidence="1">The sequence shown here is derived from an EMBL/GenBank/DDBJ whole genome shotgun (WGS) entry which is preliminary data.</text>
</comment>
<dbReference type="EMBL" id="ATBP01001015">
    <property type="protein sequence ID" value="ETR68254.1"/>
    <property type="molecule type" value="Genomic_DNA"/>
</dbReference>
<dbReference type="Proteomes" id="UP000189670">
    <property type="component" value="Unassembled WGS sequence"/>
</dbReference>
<dbReference type="AlphaFoldDB" id="A0A1V1P0D6"/>
<evidence type="ECO:0000313" key="1">
    <source>
        <dbReference type="EMBL" id="ETR68254.1"/>
    </source>
</evidence>
<organism evidence="1 2">
    <name type="scientific">Candidatus Magnetoglobus multicellularis str. Araruama</name>
    <dbReference type="NCBI Taxonomy" id="890399"/>
    <lineage>
        <taxon>Bacteria</taxon>
        <taxon>Pseudomonadati</taxon>
        <taxon>Thermodesulfobacteriota</taxon>
        <taxon>Desulfobacteria</taxon>
        <taxon>Desulfobacterales</taxon>
        <taxon>Desulfobacteraceae</taxon>
        <taxon>Candidatus Magnetoglobus</taxon>
    </lineage>
</organism>